<name>A0A1Y4LC69_9FIRM</name>
<keyword evidence="5 6" id="KW-0472">Membrane</keyword>
<feature type="domain" description="DUF2179" evidence="7">
    <location>
        <begin position="226"/>
        <end position="275"/>
    </location>
</feature>
<evidence type="ECO:0000256" key="5">
    <source>
        <dbReference type="ARBA" id="ARBA00023136"/>
    </source>
</evidence>
<dbReference type="PIRSF" id="PIRSF006483">
    <property type="entry name" value="Membrane_protein_YitT"/>
    <property type="match status" value="1"/>
</dbReference>
<evidence type="ECO:0000313" key="8">
    <source>
        <dbReference type="EMBL" id="OUP53450.1"/>
    </source>
</evidence>
<evidence type="ECO:0000256" key="2">
    <source>
        <dbReference type="ARBA" id="ARBA00022475"/>
    </source>
</evidence>
<feature type="transmembrane region" description="Helical" evidence="6">
    <location>
        <begin position="112"/>
        <end position="134"/>
    </location>
</feature>
<dbReference type="Gene3D" id="3.30.70.120">
    <property type="match status" value="1"/>
</dbReference>
<dbReference type="PANTHER" id="PTHR33545:SF5">
    <property type="entry name" value="UPF0750 MEMBRANE PROTEIN YITT"/>
    <property type="match status" value="1"/>
</dbReference>
<dbReference type="InterPro" id="IPR019264">
    <property type="entry name" value="DUF2179"/>
</dbReference>
<evidence type="ECO:0000259" key="7">
    <source>
        <dbReference type="Pfam" id="PF10035"/>
    </source>
</evidence>
<proteinExistence type="predicted"/>
<dbReference type="GO" id="GO:0005886">
    <property type="term" value="C:plasma membrane"/>
    <property type="evidence" value="ECO:0007669"/>
    <property type="project" value="UniProtKB-SubCell"/>
</dbReference>
<dbReference type="Pfam" id="PF10035">
    <property type="entry name" value="DUF2179"/>
    <property type="match status" value="1"/>
</dbReference>
<keyword evidence="4 6" id="KW-1133">Transmembrane helix</keyword>
<accession>A0A1Y4LC69</accession>
<dbReference type="EMBL" id="NFKK01000004">
    <property type="protein sequence ID" value="OUP53450.1"/>
    <property type="molecule type" value="Genomic_DNA"/>
</dbReference>
<dbReference type="InterPro" id="IPR051461">
    <property type="entry name" value="UPF0750_membrane"/>
</dbReference>
<feature type="transmembrane region" description="Helical" evidence="6">
    <location>
        <begin position="155"/>
        <end position="173"/>
    </location>
</feature>
<dbReference type="PANTHER" id="PTHR33545">
    <property type="entry name" value="UPF0750 MEMBRANE PROTEIN YITT-RELATED"/>
    <property type="match status" value="1"/>
</dbReference>
<dbReference type="CDD" id="cd16380">
    <property type="entry name" value="YitT_C"/>
    <property type="match status" value="1"/>
</dbReference>
<keyword evidence="2" id="KW-1003">Cell membrane</keyword>
<dbReference type="RefSeq" id="WP_016148807.1">
    <property type="nucleotide sequence ID" value="NZ_CABKSA010000003.1"/>
</dbReference>
<feature type="transmembrane region" description="Helical" evidence="6">
    <location>
        <begin position="12"/>
        <end position="31"/>
    </location>
</feature>
<dbReference type="Proteomes" id="UP000195897">
    <property type="component" value="Unassembled WGS sequence"/>
</dbReference>
<gene>
    <name evidence="8" type="ORF">B5F17_05445</name>
</gene>
<evidence type="ECO:0000256" key="6">
    <source>
        <dbReference type="SAM" id="Phobius"/>
    </source>
</evidence>
<comment type="caution">
    <text evidence="8">The sequence shown here is derived from an EMBL/GenBank/DDBJ whole genome shotgun (WGS) entry which is preliminary data.</text>
</comment>
<evidence type="ECO:0000256" key="1">
    <source>
        <dbReference type="ARBA" id="ARBA00004651"/>
    </source>
</evidence>
<evidence type="ECO:0000256" key="4">
    <source>
        <dbReference type="ARBA" id="ARBA00022989"/>
    </source>
</evidence>
<evidence type="ECO:0000256" key="3">
    <source>
        <dbReference type="ARBA" id="ARBA00022692"/>
    </source>
</evidence>
<comment type="subcellular location">
    <subcellularLocation>
        <location evidence="1">Cell membrane</location>
        <topology evidence="1">Multi-pass membrane protein</topology>
    </subcellularLocation>
</comment>
<dbReference type="InterPro" id="IPR015867">
    <property type="entry name" value="N-reg_PII/ATP_PRibTrfase_C"/>
</dbReference>
<sequence>MARRKQQPFWQRVALIVLAAFVMAFTIKSFARPGGIFSGGFNGISLLIIACLEKFAGISPPFALVNYTLNLIPLYISFRYLGKKLTILSVLSVVLTGFLTDALPAFPLTQDPLLVAVFGGIFNGLAVSLCLLANASGGGTDIIGLFMGEIKGRDCWNAIFLMNVVVLGIAGMLFGWDKALYSIIFQFVSTQVIHTLHKRYQRHTLWIITEHPEEIYQMIAEVTNHDATLFKGVGCYKRQERQMLYSIVSSDELKLVCSRISAIDPKAFVNIQRTEMLNGRFYQKPTD</sequence>
<dbReference type="Pfam" id="PF02588">
    <property type="entry name" value="YitT_membrane"/>
    <property type="match status" value="1"/>
</dbReference>
<organism evidence="8 9">
    <name type="scientific">Butyricicoccus pullicaecorum</name>
    <dbReference type="NCBI Taxonomy" id="501571"/>
    <lineage>
        <taxon>Bacteria</taxon>
        <taxon>Bacillati</taxon>
        <taxon>Bacillota</taxon>
        <taxon>Clostridia</taxon>
        <taxon>Eubacteriales</taxon>
        <taxon>Butyricicoccaceae</taxon>
        <taxon>Butyricicoccus</taxon>
    </lineage>
</organism>
<dbReference type="InterPro" id="IPR003740">
    <property type="entry name" value="YitT"/>
</dbReference>
<feature type="transmembrane region" description="Helical" evidence="6">
    <location>
        <begin position="85"/>
        <end position="106"/>
    </location>
</feature>
<reference evidence="9" key="1">
    <citation type="submission" date="2017-04" db="EMBL/GenBank/DDBJ databases">
        <title>Function of individual gut microbiota members based on whole genome sequencing of pure cultures obtained from chicken caecum.</title>
        <authorList>
            <person name="Medvecky M."/>
            <person name="Cejkova D."/>
            <person name="Polansky O."/>
            <person name="Karasova D."/>
            <person name="Kubasova T."/>
            <person name="Cizek A."/>
            <person name="Rychlik I."/>
        </authorList>
    </citation>
    <scope>NUCLEOTIDE SEQUENCE [LARGE SCALE GENOMIC DNA]</scope>
    <source>
        <strain evidence="9">An180</strain>
    </source>
</reference>
<keyword evidence="3 6" id="KW-0812">Transmembrane</keyword>
<dbReference type="AlphaFoldDB" id="A0A1Y4LC69"/>
<protein>
    <recommendedName>
        <fullName evidence="7">DUF2179 domain-containing protein</fullName>
    </recommendedName>
</protein>
<evidence type="ECO:0000313" key="9">
    <source>
        <dbReference type="Proteomes" id="UP000195897"/>
    </source>
</evidence>